<dbReference type="InterPro" id="IPR009056">
    <property type="entry name" value="Cyt_c-like_dom"/>
</dbReference>
<accession>A0ABV8QIY2</accession>
<evidence type="ECO:0000256" key="4">
    <source>
        <dbReference type="PROSITE-ProRule" id="PRU00433"/>
    </source>
</evidence>
<evidence type="ECO:0000256" key="3">
    <source>
        <dbReference type="ARBA" id="ARBA00023004"/>
    </source>
</evidence>
<organism evidence="8 9">
    <name type="scientific">Marinobacter lacisalsi</name>
    <dbReference type="NCBI Taxonomy" id="475979"/>
    <lineage>
        <taxon>Bacteria</taxon>
        <taxon>Pseudomonadati</taxon>
        <taxon>Pseudomonadota</taxon>
        <taxon>Gammaproteobacteria</taxon>
        <taxon>Pseudomonadales</taxon>
        <taxon>Marinobacteraceae</taxon>
        <taxon>Marinobacter</taxon>
    </lineage>
</organism>
<dbReference type="RefSeq" id="WP_379888650.1">
    <property type="nucleotide sequence ID" value="NZ_JBHSDI010000054.1"/>
</dbReference>
<proteinExistence type="predicted"/>
<dbReference type="Proteomes" id="UP001595798">
    <property type="component" value="Unassembled WGS sequence"/>
</dbReference>
<gene>
    <name evidence="8" type="ORF">ACFOZ5_14760</name>
</gene>
<dbReference type="EMBL" id="JBHSDI010000054">
    <property type="protein sequence ID" value="MFC4260280.1"/>
    <property type="molecule type" value="Genomic_DNA"/>
</dbReference>
<evidence type="ECO:0000256" key="2">
    <source>
        <dbReference type="ARBA" id="ARBA00022723"/>
    </source>
</evidence>
<evidence type="ECO:0000256" key="5">
    <source>
        <dbReference type="SAM" id="MobiDB-lite"/>
    </source>
</evidence>
<keyword evidence="6" id="KW-0472">Membrane</keyword>
<keyword evidence="1 4" id="KW-0349">Heme</keyword>
<evidence type="ECO:0000259" key="7">
    <source>
        <dbReference type="PROSITE" id="PS51007"/>
    </source>
</evidence>
<keyword evidence="6" id="KW-1133">Transmembrane helix</keyword>
<keyword evidence="9" id="KW-1185">Reference proteome</keyword>
<evidence type="ECO:0000313" key="9">
    <source>
        <dbReference type="Proteomes" id="UP001595798"/>
    </source>
</evidence>
<feature type="compositionally biased region" description="Basic and acidic residues" evidence="5">
    <location>
        <begin position="200"/>
        <end position="213"/>
    </location>
</feature>
<keyword evidence="6" id="KW-0812">Transmembrane</keyword>
<evidence type="ECO:0000256" key="1">
    <source>
        <dbReference type="ARBA" id="ARBA00022617"/>
    </source>
</evidence>
<sequence>MRFLYGVLTTLIILSLGGVLFIYSGLFNVAASEDHSALETWMFHTAMHRSVKARAGDVEVPDDLVTEERVRRGARAYDQLCAACHLKPGQSDSLIRKGLNPTPPTLDKEGHWSAGEQFWIIKHGVKMTGMPAWGETHEDEALWELTAFLQRYPSLSEQQYAALVQPDASGAGPADDGHDHEHTNMSAMTGSEPDHDDDAADHHSGDDGHHDQGGEEAGMNEDQGQTDEKAQAAEAGTSQDEDDHYSDGHTH</sequence>
<reference evidence="9" key="1">
    <citation type="journal article" date="2019" name="Int. J. Syst. Evol. Microbiol.">
        <title>The Global Catalogue of Microorganisms (GCM) 10K type strain sequencing project: providing services to taxonomists for standard genome sequencing and annotation.</title>
        <authorList>
            <consortium name="The Broad Institute Genomics Platform"/>
            <consortium name="The Broad Institute Genome Sequencing Center for Infectious Disease"/>
            <person name="Wu L."/>
            <person name="Ma J."/>
        </authorList>
    </citation>
    <scope>NUCLEOTIDE SEQUENCE [LARGE SCALE GENOMIC DNA]</scope>
    <source>
        <strain evidence="9">CECT 7297</strain>
    </source>
</reference>
<evidence type="ECO:0000256" key="6">
    <source>
        <dbReference type="SAM" id="Phobius"/>
    </source>
</evidence>
<dbReference type="SUPFAM" id="SSF46626">
    <property type="entry name" value="Cytochrome c"/>
    <property type="match status" value="1"/>
</dbReference>
<feature type="transmembrane region" description="Helical" evidence="6">
    <location>
        <begin position="7"/>
        <end position="26"/>
    </location>
</feature>
<dbReference type="Pfam" id="PF13442">
    <property type="entry name" value="Cytochrome_CBB3"/>
    <property type="match status" value="1"/>
</dbReference>
<evidence type="ECO:0000313" key="8">
    <source>
        <dbReference type="EMBL" id="MFC4260280.1"/>
    </source>
</evidence>
<comment type="caution">
    <text evidence="8">The sequence shown here is derived from an EMBL/GenBank/DDBJ whole genome shotgun (WGS) entry which is preliminary data.</text>
</comment>
<dbReference type="InterPro" id="IPR036909">
    <property type="entry name" value="Cyt_c-like_dom_sf"/>
</dbReference>
<dbReference type="PROSITE" id="PS51007">
    <property type="entry name" value="CYTC"/>
    <property type="match status" value="1"/>
</dbReference>
<keyword evidence="3 4" id="KW-0408">Iron</keyword>
<protein>
    <submittedName>
        <fullName evidence="8">C-type cytochrome</fullName>
    </submittedName>
</protein>
<feature type="region of interest" description="Disordered" evidence="5">
    <location>
        <begin position="167"/>
        <end position="251"/>
    </location>
</feature>
<feature type="domain" description="Cytochrome c" evidence="7">
    <location>
        <begin position="68"/>
        <end position="153"/>
    </location>
</feature>
<keyword evidence="2 4" id="KW-0479">Metal-binding</keyword>
<name>A0ABV8QIY2_9GAMM</name>
<dbReference type="Gene3D" id="1.10.760.10">
    <property type="entry name" value="Cytochrome c-like domain"/>
    <property type="match status" value="1"/>
</dbReference>